<dbReference type="SUPFAM" id="SSF52777">
    <property type="entry name" value="CoA-dependent acyltransferases"/>
    <property type="match status" value="12"/>
</dbReference>
<dbReference type="GO" id="GO:0031177">
    <property type="term" value="F:phosphopantetheine binding"/>
    <property type="evidence" value="ECO:0007669"/>
    <property type="project" value="InterPro"/>
</dbReference>
<feature type="domain" description="Carrier" evidence="7">
    <location>
        <begin position="2432"/>
        <end position="2507"/>
    </location>
</feature>
<dbReference type="GO" id="GO:0003824">
    <property type="term" value="F:catalytic activity"/>
    <property type="evidence" value="ECO:0007669"/>
    <property type="project" value="InterPro"/>
</dbReference>
<evidence type="ECO:0000313" key="9">
    <source>
        <dbReference type="Proteomes" id="UP000199028"/>
    </source>
</evidence>
<evidence type="ECO:0000256" key="1">
    <source>
        <dbReference type="ARBA" id="ARBA00001957"/>
    </source>
</evidence>
<dbReference type="GO" id="GO:0008610">
    <property type="term" value="P:lipid biosynthetic process"/>
    <property type="evidence" value="ECO:0007669"/>
    <property type="project" value="UniProtKB-ARBA"/>
</dbReference>
<dbReference type="NCBIfam" id="TIGR01720">
    <property type="entry name" value="NRPS-para261"/>
    <property type="match status" value="2"/>
</dbReference>
<dbReference type="InterPro" id="IPR010060">
    <property type="entry name" value="NRPS_synth"/>
</dbReference>
<feature type="domain" description="Carrier" evidence="7">
    <location>
        <begin position="3467"/>
        <end position="3541"/>
    </location>
</feature>
<evidence type="ECO:0000256" key="6">
    <source>
        <dbReference type="SAM" id="MobiDB-lite"/>
    </source>
</evidence>
<dbReference type="InterPro" id="IPR042099">
    <property type="entry name" value="ANL_N_sf"/>
</dbReference>
<dbReference type="InterPro" id="IPR025110">
    <property type="entry name" value="AMP-bd_C"/>
</dbReference>
<dbReference type="InterPro" id="IPR029063">
    <property type="entry name" value="SAM-dependent_MTases_sf"/>
</dbReference>
<dbReference type="FunFam" id="3.40.50.12780:FF:000012">
    <property type="entry name" value="Non-ribosomal peptide synthetase"/>
    <property type="match status" value="1"/>
</dbReference>
<protein>
    <submittedName>
        <fullName evidence="8">Non-ribosomal peptide synthase domain TIGR01720/amino acid adenylation domain-containing protein</fullName>
    </submittedName>
</protein>
<dbReference type="InterPro" id="IPR036736">
    <property type="entry name" value="ACP-like_sf"/>
</dbReference>
<evidence type="ECO:0000256" key="3">
    <source>
        <dbReference type="ARBA" id="ARBA00022553"/>
    </source>
</evidence>
<dbReference type="Gene3D" id="3.30.300.30">
    <property type="match status" value="5"/>
</dbReference>
<dbReference type="FunFam" id="1.10.1200.10:FF:000016">
    <property type="entry name" value="Non-ribosomal peptide synthase"/>
    <property type="match status" value="2"/>
</dbReference>
<dbReference type="Gene3D" id="1.10.1200.10">
    <property type="entry name" value="ACP-like"/>
    <property type="match status" value="3"/>
</dbReference>
<dbReference type="InterPro" id="IPR006162">
    <property type="entry name" value="Ppantetheine_attach_site"/>
</dbReference>
<feature type="domain" description="Carrier" evidence="7">
    <location>
        <begin position="4964"/>
        <end position="5039"/>
    </location>
</feature>
<keyword evidence="3" id="KW-0597">Phosphoprotein</keyword>
<dbReference type="OrthoDB" id="2378856at2"/>
<dbReference type="Pfam" id="PF00668">
    <property type="entry name" value="Condensation"/>
    <property type="match status" value="6"/>
</dbReference>
<dbReference type="Pfam" id="PF00550">
    <property type="entry name" value="PP-binding"/>
    <property type="match status" value="4"/>
</dbReference>
<dbReference type="Pfam" id="PF00501">
    <property type="entry name" value="AMP-binding"/>
    <property type="match status" value="3"/>
</dbReference>
<dbReference type="SUPFAM" id="SSF53474">
    <property type="entry name" value="alpha/beta-Hydrolases"/>
    <property type="match status" value="1"/>
</dbReference>
<dbReference type="SUPFAM" id="SSF56801">
    <property type="entry name" value="Acetyl-CoA synthetase-like"/>
    <property type="match status" value="4"/>
</dbReference>
<evidence type="ECO:0000256" key="4">
    <source>
        <dbReference type="ARBA" id="ARBA00022737"/>
    </source>
</evidence>
<evidence type="ECO:0000256" key="2">
    <source>
        <dbReference type="ARBA" id="ARBA00022450"/>
    </source>
</evidence>
<dbReference type="Gene3D" id="3.30.559.10">
    <property type="entry name" value="Chloramphenicol acetyltransferase-like domain"/>
    <property type="match status" value="6"/>
</dbReference>
<evidence type="ECO:0000256" key="5">
    <source>
        <dbReference type="ARBA" id="ARBA00023194"/>
    </source>
</evidence>
<dbReference type="GO" id="GO:0072330">
    <property type="term" value="P:monocarboxylic acid biosynthetic process"/>
    <property type="evidence" value="ECO:0007669"/>
    <property type="project" value="UniProtKB-ARBA"/>
</dbReference>
<dbReference type="InterPro" id="IPR020802">
    <property type="entry name" value="TesA-like"/>
</dbReference>
<dbReference type="SUPFAM" id="SSF53335">
    <property type="entry name" value="S-adenosyl-L-methionine-dependent methyltransferases"/>
    <property type="match status" value="1"/>
</dbReference>
<dbReference type="Gene3D" id="3.40.50.1820">
    <property type="entry name" value="alpha/beta hydrolase"/>
    <property type="match status" value="1"/>
</dbReference>
<dbReference type="GO" id="GO:0017000">
    <property type="term" value="P:antibiotic biosynthetic process"/>
    <property type="evidence" value="ECO:0007669"/>
    <property type="project" value="UniProtKB-KW"/>
</dbReference>
<dbReference type="InterPro" id="IPR000873">
    <property type="entry name" value="AMP-dep_synth/lig_dom"/>
</dbReference>
<dbReference type="FunFam" id="3.40.50.980:FF:000001">
    <property type="entry name" value="Non-ribosomal peptide synthetase"/>
    <property type="match status" value="1"/>
</dbReference>
<dbReference type="InterPro" id="IPR045851">
    <property type="entry name" value="AMP-bd_C_sf"/>
</dbReference>
<dbReference type="CDD" id="cd02440">
    <property type="entry name" value="AdoMet_MTases"/>
    <property type="match status" value="1"/>
</dbReference>
<dbReference type="CDD" id="cd19540">
    <property type="entry name" value="LCL_NRPS-like"/>
    <property type="match status" value="2"/>
</dbReference>
<dbReference type="RefSeq" id="WP_090066832.1">
    <property type="nucleotide sequence ID" value="NZ_FOFT01000007.1"/>
</dbReference>
<dbReference type="Pfam" id="PF00975">
    <property type="entry name" value="Thioesterase"/>
    <property type="match status" value="1"/>
</dbReference>
<dbReference type="InterPro" id="IPR023213">
    <property type="entry name" value="CAT-like_dom_sf"/>
</dbReference>
<dbReference type="Pfam" id="PF08242">
    <property type="entry name" value="Methyltransf_12"/>
    <property type="match status" value="1"/>
</dbReference>
<keyword evidence="2" id="KW-0596">Phosphopantetheine</keyword>
<feature type="region of interest" description="Disordered" evidence="6">
    <location>
        <begin position="4946"/>
        <end position="4966"/>
    </location>
</feature>
<dbReference type="SMART" id="SM00824">
    <property type="entry name" value="PKS_TE"/>
    <property type="match status" value="1"/>
</dbReference>
<dbReference type="InterPro" id="IPR001031">
    <property type="entry name" value="Thioesterase"/>
</dbReference>
<dbReference type="GO" id="GO:0043041">
    <property type="term" value="P:amino acid activation for nonribosomal peptide biosynthetic process"/>
    <property type="evidence" value="ECO:0007669"/>
    <property type="project" value="TreeGrafter"/>
</dbReference>
<name>A0A1H9SFL7_9PSEU</name>
<dbReference type="Proteomes" id="UP000199028">
    <property type="component" value="Unassembled WGS sequence"/>
</dbReference>
<dbReference type="CDD" id="cd19543">
    <property type="entry name" value="DCL_NRPS"/>
    <property type="match status" value="1"/>
</dbReference>
<dbReference type="GO" id="GO:0009403">
    <property type="term" value="P:toxin biosynthetic process"/>
    <property type="evidence" value="ECO:0007669"/>
    <property type="project" value="UniProtKB-ARBA"/>
</dbReference>
<dbReference type="PROSITE" id="PS00455">
    <property type="entry name" value="AMP_BINDING"/>
    <property type="match status" value="3"/>
</dbReference>
<organism evidence="8 9">
    <name type="scientific">Lentzea flaviverrucosa</name>
    <dbReference type="NCBI Taxonomy" id="200379"/>
    <lineage>
        <taxon>Bacteria</taxon>
        <taxon>Bacillati</taxon>
        <taxon>Actinomycetota</taxon>
        <taxon>Actinomycetes</taxon>
        <taxon>Pseudonocardiales</taxon>
        <taxon>Pseudonocardiaceae</taxon>
        <taxon>Lentzea</taxon>
    </lineage>
</organism>
<keyword evidence="5" id="KW-0045">Antibiotic biosynthesis</keyword>
<comment type="cofactor">
    <cofactor evidence="1">
        <name>pantetheine 4'-phosphate</name>
        <dbReference type="ChEBI" id="CHEBI:47942"/>
    </cofactor>
</comment>
<dbReference type="InterPro" id="IPR009081">
    <property type="entry name" value="PP-bd_ACP"/>
</dbReference>
<keyword evidence="9" id="KW-1185">Reference proteome</keyword>
<dbReference type="EMBL" id="FOFT01000007">
    <property type="protein sequence ID" value="SER83774.1"/>
    <property type="molecule type" value="Genomic_DNA"/>
</dbReference>
<dbReference type="SUPFAM" id="SSF47336">
    <property type="entry name" value="ACP-like"/>
    <property type="match status" value="4"/>
</dbReference>
<dbReference type="NCBIfam" id="TIGR01733">
    <property type="entry name" value="AA-adenyl-dom"/>
    <property type="match status" value="3"/>
</dbReference>
<dbReference type="InterPro" id="IPR020845">
    <property type="entry name" value="AMP-binding_CS"/>
</dbReference>
<dbReference type="InterPro" id="IPR010071">
    <property type="entry name" value="AA_adenyl_dom"/>
</dbReference>
<evidence type="ECO:0000313" key="8">
    <source>
        <dbReference type="EMBL" id="SER83774.1"/>
    </source>
</evidence>
<dbReference type="Gene3D" id="3.30.559.30">
    <property type="entry name" value="Nonribosomal peptide synthetase, condensation domain"/>
    <property type="match status" value="6"/>
</dbReference>
<dbReference type="PANTHER" id="PTHR45527">
    <property type="entry name" value="NONRIBOSOMAL PEPTIDE SYNTHETASE"/>
    <property type="match status" value="1"/>
</dbReference>
<dbReference type="GO" id="GO:0005829">
    <property type="term" value="C:cytosol"/>
    <property type="evidence" value="ECO:0007669"/>
    <property type="project" value="TreeGrafter"/>
</dbReference>
<dbReference type="NCBIfam" id="NF003417">
    <property type="entry name" value="PRK04813.1"/>
    <property type="match status" value="4"/>
</dbReference>
<dbReference type="Gene3D" id="3.40.50.980">
    <property type="match status" value="2"/>
</dbReference>
<dbReference type="PROSITE" id="PS50075">
    <property type="entry name" value="CARRIER"/>
    <property type="match status" value="4"/>
</dbReference>
<dbReference type="CDD" id="cd05930">
    <property type="entry name" value="A_NRPS"/>
    <property type="match status" value="2"/>
</dbReference>
<dbReference type="InterPro" id="IPR001242">
    <property type="entry name" value="Condensation_dom"/>
</dbReference>
<proteinExistence type="predicted"/>
<dbReference type="SMART" id="SM00823">
    <property type="entry name" value="PKS_PP"/>
    <property type="match status" value="4"/>
</dbReference>
<dbReference type="InterPro" id="IPR013217">
    <property type="entry name" value="Methyltransf_12"/>
</dbReference>
<dbReference type="FunFam" id="1.10.1200.10:FF:000005">
    <property type="entry name" value="Nonribosomal peptide synthetase 1"/>
    <property type="match status" value="1"/>
</dbReference>
<feature type="domain" description="Carrier" evidence="7">
    <location>
        <begin position="541"/>
        <end position="615"/>
    </location>
</feature>
<dbReference type="PANTHER" id="PTHR45527:SF1">
    <property type="entry name" value="FATTY ACID SYNTHASE"/>
    <property type="match status" value="1"/>
</dbReference>
<dbReference type="Gene3D" id="3.40.50.12780">
    <property type="entry name" value="N-terminal domain of ligase-like"/>
    <property type="match status" value="2"/>
</dbReference>
<dbReference type="InterPro" id="IPR020806">
    <property type="entry name" value="PKS_PP-bd"/>
</dbReference>
<sequence length="5276" mass="559296">MIPLSFAQRRLWLLDQVEGPSARYNLPFAARIRGTVDAGALRAAVRDVVIRHESLRTLLVAGEHGTPRQHVLAPAEVEMDVPLVEVPDADALVREWSVRPFDLAREIPVRAALIRRGAQDWVLLLVVHHCAADGESMAPLAADLSAAYAARLAGNSPQWSELGLQYGDFAVWQAELLQSVAAEQAEFWRGALTGAPAVASVPGDRERAEAGSGDGATVEFRLPAGLAEALRALGRTRGMSLPMVVESVLVLTLSRLGAGLDVVVGSTVAGRGEPELEELVGFFVNSLVLRADLSGDPRLDEVLDQVRDRLFDATEHQDLPFDQVVEAVNPPRVTGAHPLFQVMFTWQSAAAVPLRLPGADAVLEPLATGTAKFDLEFNLTPDGDGLRGTLEYATDLYDPDTAAAIAARFEAVAELLAENPSARLESLPVEPPARGRCPARDSDVERVLLTHPGVAEAAVVPSGTRTVAYVVPVVSGALGTSATLGGTSVDLSAGVTPAELRRLVVARCGEDRVPAAFTLVDRLPSAEDSAVTGAGRAPFRAPTTPAETVLAEVYAEVLGVDRVGVDDNFFVIGGDSIRSIQVVSLAAARGVVITPRAVFECRTVGALAARAGAAAAPVPAADADAGTGFLPLPPVARFLLRRGGGIDRFGMSAVLDLPADVGENDLLAVLTAVVDRHDLLRSRLLPGGLRVDRPGSVDVATLLTRVPEEADVLAQAAAELDAATGRLAPAEGVMAQFVWLHPGRLIVVLHHLVVDGVSWRILGEDLAAAWEQVRSGRRPVLPATGTSMRRWTHALIDEAVARAGELPAWLSIVDGPDPLLGKRLLDPAVDTTRTVDTLWVRWDAATTEAVLTTVPSAFRAGTDSALLTALALALTRWRRSRGCDEPSLLLRLEGHGREQDSVPGADLTRTLGWFTTVYPVRLDLGTVDVTEALAGGPAAGAAVKVVKEQLHAVPGRGLGFGLLRHLNDETADRLRDLPTGQVAFNYLGRTSAGDRQRAARGLGFTETPGTAELVAEPDPDMAALAELDITALVTGSGDDQRLTARLAFPSGVLSRADAEEIAGLWDRALRGLAAHVARTGAGGLTPSDLPLVRVGQAEIDAWEQATPGLVDVWPATALQRGLLFHAMLAGTTFDAYHMQLVHHLSGPVDAARMRAAGQALLDRYPNLRTAFVPDAAGDPVQIVLGHAELPWRHHVLGTGDPDAELERLLADDRDAHFDLTTPPLLRMALVTRDEDTAHLVLTAHHVLFDGWSVPILMKDLLRLYDAGRALPPAPAYRDFLAWLSTSDPAASARAWAAELDGVTGPTLLAGQAGVHAPAKDIGQVDLRLPRDLARHVAARAAELETTVNTVVQAAWAVVLGRLTGAEDVLFGATVSGRPPSLPGVDEVLGLFVNTVPVRVRCAPGTPFHRVLADLHRRQGALLDHHHHPLADVQRAAGLPVLFDTVVVFESFPVDHLGLEEANSSSGVRITGLTPITGTHYPLTVTADADPDLRVALQYQHHLFGHAEVERIAGRLLAVLEQVATDPHTAVGRLGGPVDAERDIALGLGTGEDRELDESALTIGGAFGAGVPRWADRIAVATEGEALSFEEVDARSNQVARWLAGRGVGAESVVGVRLGRSADLLLVLLGVAKAGGVFLVLDSGLPPDRLEFVVGDARPVLVLDEIPDVSGLSAAPVRVPVDPDNAAYVMYTSGSTGRPKGVVVSHRSLMNRVWWGHGVYGLGAGDRVLWKTSMSFDVSLPEVFWPLVTGAGVVVAEAEDHRDPARLAGLMRDFEVSSVNFVPSMLAAFLLDRDVREVAARGGLRSLRRVEAAGEALPVELVRTFGEVLPHVELHNLYGPTEAAVEVTAADVTGVTSSDGVPMGRPVWNTQVYVLDSGLSPVGPGVRGELYLGGVQLARGYLGRPGLTSDRFVACPFRPGGRMYRTGDVVEWGPDGLVFRGRSDDQVKVRGFRIEPGEVEAALVSHPAVAQAAVLVRDDRPDDQRLVAYVVPGGTEVDGALAEEQVSEWQQVYDNTYAGAAAGEWGEDFSGWISAYTGEPIPPAEMRQWRRAAVAMVLEGGPRRVLELGVGSGLLLSRLVSEVDEYWGTDFSGPAIDALRAKAEANGFGDRVRLRCQPADDTGGLPGGAFDAVVINSVAQYFPSAEYLERVLGQALDLLAPGGRVVVGDVRCLGTARVFYAAAHRARHPGASPEVVRAAVEQAALVERELLLDPEWFSRWAAGRPVTVDVRLKEGTTHNELTRHRYEVVLHHRPAGVLTVAEAPTLVWGRQVSGLEELARFCEDRPGQVVRVQRVPNARLGDEVDPVPGLDPALAGRWAESAGLWPVCAPSADAPECFDLVVLPSRPAPGVAVAGALRATGRPARALCTDPVRARAIGSLVAGLRGHLGEVLPDYMMPSAIVPVGALPLNASGKLDRAALPVPDYAAPAAGRAPRTRREEVLCRLFAEVLGLDRVGATDGFFDLGGHSLLATRLVNRIRAVLGTGLEIRTVFDHPTPAALAERLDEQRPVRPPLVRADPRPRQPPLSFAQQRLWFVDQFAGPSATYNVPLVLRLEGELDVAALTAAVGDVVGRHESLRTVIALGADGVPHQRVLPVEDVPDLVEFAEAEPSTVDIAARRPFDLASDPPLRATVLRHGDRDHSLVLTVHHIAGDGESMAPLLHDLAIAYRARRAGIAPGWAPLPVQYVDYALWQRQVLGVEDDPESLLSRQTAHWRAELAGVPQPLRIPADRPRPAVASHRGDVVEFSLDPAVAAALGELAAARGATVSMVLQAALAVLLCRLGGGEDVTIGSPIANRVDEGLTGLVGFFVNTWVLRVRLDGDPVFGEVVEQVRHRALAAYDNQDAPFERVVELVNPDRSTAHHPLFQVMLAWQNLAWGDLDFGDLRVSPESPGTGTAKFDLFFNMADLPGRGVIGNLEYATDLFDRSTAERIAERFTLVLAQLVRDPGTRVGSVDVLCPGERELLLCAATTAAPAAPALITDLVARQAERTPDALAVVCGDTRLTYRELVARSRRAARALTRRGVGPETLVGLAVGRTADLVTAVLAVLESGAAYVPLDPRAPARRLAAVLGHARPSFVLTDQGFTVPLPRDVPQVGWADLVAGEPGAAVVGGARPDNLAYVLFTSGSTGVPKAVGITHAGVVNGVTGLLREVGFTPGARTLAGTSVTFDVSVFEIVSTLASGGVVEVVRDVLTLDERDGWAGGVLSAVPTVFAELVDRLDGNVLADAVVFAGEPLPAGLVRRVRRALPGARVLNAYGQSETFYATVHSVPSDVDCTSATAPIGRPVGGMRAYVLGPALRLVPPGVAGELYVGGVIGRGYHARPGLTAGRFVPDPFGPPGARMYRTGDLARWTAAGELEFAGRADGQVKVRGQRVEPGEVESALGTHPGTAQAVVAAGTDGLVAYLRPVVGGVLPGDAALREFLAARLPEYMVPAHFVRLEEFPTTQSGKVDRAALPAPTPRYEDYRPPRSTEEKELAAVFAEVLGTDRVGVDDDFFAIGGDSIRSIQVVSRARARGVEVSARQIFEHRTVARLAAAGGAGGGVVPLAELAGGGTGSMPLMPVAHRFRGLGAGFGTFSMATAVVLPEDVDRDGLVATIAAVVDHHDVLRARLAGDELVVGERGSVRAEDLLRTVPEPADLQDVVTEETRALDPAASVVARFAWLPEARRLVIVLHHLVVDGVTWRVLLPDLAAAWASVRAGATPALPEVGTSARRWAHALAEQAPLRREELPWWTGVLEGGDPRLGSRDLDPAADVRATLDEVEVELPPDVTEALLTAVPGVFRCGAHDGLLAGLAVAVPAWRGAGEDSSLLVRMEGHGREEDAVPGADLSRTAGWFTTVYPVRLDAGRLNLAEVRAGGRAAALAVKAVKEQLAAVPGRGLGFGMLRHLDDVSAEALAHLPAERVAFNYLGRFSAADMPGELDGLGFTEDVAATTGLRSAFDDELPVSAELDITAVVVDGPDGPVLRARFEFPRRLLDRADVARLAESWCAVLRGVAAHATTPGAGGLTPSDVDLVRIGQPELEVWERRHPGLSDIWPTTPLQEGLLYQSSVADNGFDAYQVQLVYHLAGEVDAVRLRAAGQALLDRHPVLRVAFGRTAGGDLVQAVVDGVRLPWREVDLLGRADADRLLNEFLAEDDEDHFDPSRPPLLRMALVRMGSGRHELVVTVHHAVLDGWSIPLLTRDLLRLYAGDGVVRGAPAYRGFLSWLTAQDHDASVAAWAAELAAVDEPTLLAPATGAAVDPRDIAEIDTCLSTRDGEALVAAAARMGVTLNTVVQGAWGVVLAELTGNREVLFGATVSGRPPQLPGVAEMVGPFINTVPVRVSSTPWRTLRQVLTDLQDRQATLLDHHHVGLTEVRRAAGLPALFDTVMVYESFPVEQRAIDDASRAAGFTITGPDTESTTHYPMGVAAVADPLPRITVQYQRDRFDEATADAVVRRFAAVLRQIAEDPDVRVGAVRTPRPAQHAIAGPPAAPVPDLFARQVTAAPGAIAAVFGDEQLTYAELDARSDRLAAALAQRGVSREDVVAVALPRSLDLLVAVLAVLKAGAAYLPVDTAYPAERVEFVVTDSGARLVLANAATEAALACLPTPLLRVDEPLPEGARPCGPLLAGTAYVIYTSGSTGLPKGVAVPHTGIASLVAALAARMRVTPAARMLALASPSFDVSLCEILTALLSGARVVMADKADLAAGPALAATVARHGVTHAFIPPAMLAVMRADSLPTLESLIVGGEAAPPDVVAAWAGGRRMTNGYGPTEATGCATVSGPLVAGEAVPMGEPVPDTTLHLLDGALGPVPPGVVGEVYVAGAGVARGYVHRPGLTSTRFTASPFHPGERMYRTGDLAVRTPAGALLFQGRADDQVKIRGFRIEPGEVESALAAHPEVARGLVVVDENAGDRRLVGYAVPDAIAGPDLLDRLRAYLADRLPAHMVPSALALIDEIPYTSRGKVDRTALPAPGSTSAGSGRQPRTTQEEILLGLFCEVLGVRDLTVDDGFFAAGGHSLLVTRLLARVRSVLGVDLPVRAVYDHPTVAELSAHLSEEGPVLDGDPFAAVLPIKPTGSAEPLWFIHPGGGLCWLYLGFAAKLPRDRPAGGIQAKGFDGTTPLPATMDDMVDDYVAEVLAAQPEGPYHLLGLSIGGTLAHAMAARLRAEGHEVALLALFDSVPSDYLRSHTPPSAEEIHEHLREHMTVDQAPLLDGAVAVIQHHTKLMEDFHSPVFDGDVLFFNAMQGQDGPFSDLWVPLTTGSVWRHDIRCAHGDMYLPGPADEICRVLREHLGEE</sequence>
<dbReference type="PROSITE" id="PS00012">
    <property type="entry name" value="PHOSPHOPANTETHEINE"/>
    <property type="match status" value="3"/>
</dbReference>
<feature type="compositionally biased region" description="Polar residues" evidence="6">
    <location>
        <begin position="4955"/>
        <end position="4966"/>
    </location>
</feature>
<accession>A0A1H9SFL7</accession>
<evidence type="ECO:0000259" key="7">
    <source>
        <dbReference type="PROSITE" id="PS50075"/>
    </source>
</evidence>
<gene>
    <name evidence="8" type="ORF">SAMN05216195_10746</name>
</gene>
<dbReference type="InterPro" id="IPR029058">
    <property type="entry name" value="AB_hydrolase_fold"/>
</dbReference>
<dbReference type="Gene3D" id="2.30.38.10">
    <property type="entry name" value="Luciferase, Domain 3"/>
    <property type="match status" value="1"/>
</dbReference>
<dbReference type="Pfam" id="PF13193">
    <property type="entry name" value="AMP-binding_C"/>
    <property type="match status" value="4"/>
</dbReference>
<keyword evidence="4" id="KW-0677">Repeat</keyword>
<reference evidence="9" key="1">
    <citation type="submission" date="2016-10" db="EMBL/GenBank/DDBJ databases">
        <authorList>
            <person name="Varghese N."/>
            <person name="Submissions S."/>
        </authorList>
    </citation>
    <scope>NUCLEOTIDE SEQUENCE [LARGE SCALE GENOMIC DNA]</scope>
    <source>
        <strain evidence="9">CGMCC 4.578</strain>
    </source>
</reference>
<dbReference type="Gene3D" id="3.40.50.150">
    <property type="entry name" value="Vaccinia Virus protein VP39"/>
    <property type="match status" value="1"/>
</dbReference>